<reference evidence="2" key="1">
    <citation type="journal article" date="2023" name="Nat. Commun.">
        <title>Diploid and tetraploid genomes of Acorus and the evolution of monocots.</title>
        <authorList>
            <person name="Ma L."/>
            <person name="Liu K.W."/>
            <person name="Li Z."/>
            <person name="Hsiao Y.Y."/>
            <person name="Qi Y."/>
            <person name="Fu T."/>
            <person name="Tang G.D."/>
            <person name="Zhang D."/>
            <person name="Sun W.H."/>
            <person name="Liu D.K."/>
            <person name="Li Y."/>
            <person name="Chen G.Z."/>
            <person name="Liu X.D."/>
            <person name="Liao X.Y."/>
            <person name="Jiang Y.T."/>
            <person name="Yu X."/>
            <person name="Hao Y."/>
            <person name="Huang J."/>
            <person name="Zhao X.W."/>
            <person name="Ke S."/>
            <person name="Chen Y.Y."/>
            <person name="Wu W.L."/>
            <person name="Hsu J.L."/>
            <person name="Lin Y.F."/>
            <person name="Huang M.D."/>
            <person name="Li C.Y."/>
            <person name="Huang L."/>
            <person name="Wang Z.W."/>
            <person name="Zhao X."/>
            <person name="Zhong W.Y."/>
            <person name="Peng D.H."/>
            <person name="Ahmad S."/>
            <person name="Lan S."/>
            <person name="Zhang J.S."/>
            <person name="Tsai W.C."/>
            <person name="Van de Peer Y."/>
            <person name="Liu Z.J."/>
        </authorList>
    </citation>
    <scope>NUCLEOTIDE SEQUENCE</scope>
    <source>
        <strain evidence="2">SCP</strain>
    </source>
</reference>
<evidence type="ECO:0000313" key="2">
    <source>
        <dbReference type="EMBL" id="KAK1261579.1"/>
    </source>
</evidence>
<dbReference type="PANTHER" id="PTHR47199:SF2">
    <property type="entry name" value="PHOTOSYSTEM II STABILITY_ASSEMBLY FACTOR HCF136, CHLOROPLASTIC"/>
    <property type="match status" value="1"/>
</dbReference>
<proteinExistence type="predicted"/>
<dbReference type="PROSITE" id="PS51318">
    <property type="entry name" value="TAT"/>
    <property type="match status" value="1"/>
</dbReference>
<dbReference type="InterPro" id="IPR028203">
    <property type="entry name" value="PSII_CF48-like_dom"/>
</dbReference>
<evidence type="ECO:0000313" key="3">
    <source>
        <dbReference type="Proteomes" id="UP001179952"/>
    </source>
</evidence>
<dbReference type="EMBL" id="JAUJYN010000010">
    <property type="protein sequence ID" value="KAK1261579.1"/>
    <property type="molecule type" value="Genomic_DNA"/>
</dbReference>
<dbReference type="InterPro" id="IPR006311">
    <property type="entry name" value="TAT_signal"/>
</dbReference>
<dbReference type="Proteomes" id="UP001179952">
    <property type="component" value="Unassembled WGS sequence"/>
</dbReference>
<reference evidence="2" key="2">
    <citation type="submission" date="2023-06" db="EMBL/GenBank/DDBJ databases">
        <authorList>
            <person name="Ma L."/>
            <person name="Liu K.-W."/>
            <person name="Li Z."/>
            <person name="Hsiao Y.-Y."/>
            <person name="Qi Y."/>
            <person name="Fu T."/>
            <person name="Tang G."/>
            <person name="Zhang D."/>
            <person name="Sun W.-H."/>
            <person name="Liu D.-K."/>
            <person name="Li Y."/>
            <person name="Chen G.-Z."/>
            <person name="Liu X.-D."/>
            <person name="Liao X.-Y."/>
            <person name="Jiang Y.-T."/>
            <person name="Yu X."/>
            <person name="Hao Y."/>
            <person name="Huang J."/>
            <person name="Zhao X.-W."/>
            <person name="Ke S."/>
            <person name="Chen Y.-Y."/>
            <person name="Wu W.-L."/>
            <person name="Hsu J.-L."/>
            <person name="Lin Y.-F."/>
            <person name="Huang M.-D."/>
            <person name="Li C.-Y."/>
            <person name="Huang L."/>
            <person name="Wang Z.-W."/>
            <person name="Zhao X."/>
            <person name="Zhong W.-Y."/>
            <person name="Peng D.-H."/>
            <person name="Ahmad S."/>
            <person name="Lan S."/>
            <person name="Zhang J.-S."/>
            <person name="Tsai W.-C."/>
            <person name="Van De Peer Y."/>
            <person name="Liu Z.-J."/>
        </authorList>
    </citation>
    <scope>NUCLEOTIDE SEQUENCE</scope>
    <source>
        <strain evidence="2">SCP</strain>
        <tissue evidence="2">Leaves</tissue>
    </source>
</reference>
<sequence>MPSSSLPPPSSPPETSLTRRGFVRDMALATEASFAALLIRGDRTLARSEELSEWDRVYLLCDPDDPNRGAIYVTSNRGYSWRTAVQESVSATRNRRVSSSISGAGYDTGIFNIVKHSPDGRYSAVSSRMNFYLTWEPGQFDGKWRNYGETICEHRKEAILRKIRTRPMRLLIA</sequence>
<gene>
    <name evidence="2" type="ORF">QJS04_geneDACA019530</name>
</gene>
<keyword evidence="3" id="KW-1185">Reference proteome</keyword>
<feature type="domain" description="Photosynthesis system II assembly factor Ycf48/Hcf136-like" evidence="1">
    <location>
        <begin position="67"/>
        <end position="147"/>
    </location>
</feature>
<comment type="caution">
    <text evidence="2">The sequence shown here is derived from an EMBL/GenBank/DDBJ whole genome shotgun (WGS) entry which is preliminary data.</text>
</comment>
<organism evidence="2 3">
    <name type="scientific">Acorus gramineus</name>
    <name type="common">Dwarf sweet flag</name>
    <dbReference type="NCBI Taxonomy" id="55184"/>
    <lineage>
        <taxon>Eukaryota</taxon>
        <taxon>Viridiplantae</taxon>
        <taxon>Streptophyta</taxon>
        <taxon>Embryophyta</taxon>
        <taxon>Tracheophyta</taxon>
        <taxon>Spermatophyta</taxon>
        <taxon>Magnoliopsida</taxon>
        <taxon>Liliopsida</taxon>
        <taxon>Acoraceae</taxon>
        <taxon>Acorus</taxon>
    </lineage>
</organism>
<name>A0AAV9ABK1_ACOGR</name>
<protein>
    <recommendedName>
        <fullName evidence="1">Photosynthesis system II assembly factor Ycf48/Hcf136-like domain-containing protein</fullName>
    </recommendedName>
</protein>
<dbReference type="Pfam" id="PF14870">
    <property type="entry name" value="PSII_BNR"/>
    <property type="match status" value="1"/>
</dbReference>
<dbReference type="AlphaFoldDB" id="A0AAV9ABK1"/>
<dbReference type="PANTHER" id="PTHR47199">
    <property type="entry name" value="PHOTOSYSTEM II STABILITY/ASSEMBLY FACTOR HCF136, CHLOROPLASTIC"/>
    <property type="match status" value="1"/>
</dbReference>
<evidence type="ECO:0000259" key="1">
    <source>
        <dbReference type="Pfam" id="PF14870"/>
    </source>
</evidence>
<accession>A0AAV9ABK1</accession>